<evidence type="ECO:0000313" key="5">
    <source>
        <dbReference type="EMBL" id="CAD8684920.1"/>
    </source>
</evidence>
<dbReference type="GO" id="GO:0005634">
    <property type="term" value="C:nucleus"/>
    <property type="evidence" value="ECO:0007669"/>
    <property type="project" value="UniProtKB-SubCell"/>
</dbReference>
<dbReference type="SUPFAM" id="SSF56235">
    <property type="entry name" value="N-terminal nucleophile aminohydrolases (Ntn hydrolases)"/>
    <property type="match status" value="1"/>
</dbReference>
<dbReference type="PANTHER" id="PTHR32194:SF2">
    <property type="entry name" value="PROTEASOME SUBUNIT BETA TYPE-1"/>
    <property type="match status" value="1"/>
</dbReference>
<evidence type="ECO:0000256" key="2">
    <source>
        <dbReference type="ARBA" id="ARBA00022942"/>
    </source>
</evidence>
<keyword evidence="3 4" id="KW-0539">Nucleus</keyword>
<comment type="subcellular location">
    <subcellularLocation>
        <location evidence="4">Cytoplasm</location>
    </subcellularLocation>
    <subcellularLocation>
        <location evidence="4">Nucleus</location>
    </subcellularLocation>
</comment>
<organism evidence="5">
    <name type="scientific">Chlamydomonas leiostraca</name>
    <dbReference type="NCBI Taxonomy" id="1034604"/>
    <lineage>
        <taxon>Eukaryota</taxon>
        <taxon>Viridiplantae</taxon>
        <taxon>Chlorophyta</taxon>
        <taxon>core chlorophytes</taxon>
        <taxon>Chlorophyceae</taxon>
        <taxon>CS clade</taxon>
        <taxon>Chlamydomonadales</taxon>
        <taxon>Chlamydomonadaceae</taxon>
        <taxon>Chlamydomonas</taxon>
    </lineage>
</organism>
<evidence type="ECO:0000256" key="4">
    <source>
        <dbReference type="RuleBase" id="RU004203"/>
    </source>
</evidence>
<proteinExistence type="inferred from homology"/>
<dbReference type="EMBL" id="HBFB01021487">
    <property type="protein sequence ID" value="CAD8684920.1"/>
    <property type="molecule type" value="Transcribed_RNA"/>
</dbReference>
<accession>A0A7S0WU99</accession>
<evidence type="ECO:0000256" key="3">
    <source>
        <dbReference type="ARBA" id="ARBA00023242"/>
    </source>
</evidence>
<dbReference type="PANTHER" id="PTHR32194">
    <property type="entry name" value="METALLOPROTEASE TLDD"/>
    <property type="match status" value="1"/>
</dbReference>
<dbReference type="AlphaFoldDB" id="A0A7S0WU99"/>
<comment type="similarity">
    <text evidence="4">Belongs to the peptidase T1B family.</text>
</comment>
<comment type="function">
    <text evidence="4">Component of the proteasome, a multicatalytic proteinase complex which is characterized by its ability to cleave peptides with Arg, Phe, Tyr, Leu, and Glu adjacent to the leaving group at neutral or slightly basic pH. The proteasome has an ATP-dependent proteolytic activity.</text>
</comment>
<keyword evidence="1 4" id="KW-0963">Cytoplasm</keyword>
<dbReference type="FunFam" id="3.60.20.10:FF:000027">
    <property type="entry name" value="Proteasome subunit beta type-6"/>
    <property type="match status" value="1"/>
</dbReference>
<name>A0A7S0WU99_9CHLO</name>
<dbReference type="CDD" id="cd03757">
    <property type="entry name" value="proteasome_beta_type_1"/>
    <property type="match status" value="1"/>
</dbReference>
<comment type="subunit">
    <text evidence="4">Component of the proteasome complex.</text>
</comment>
<reference evidence="5" key="1">
    <citation type="submission" date="2021-01" db="EMBL/GenBank/DDBJ databases">
        <authorList>
            <person name="Corre E."/>
            <person name="Pelletier E."/>
            <person name="Niang G."/>
            <person name="Scheremetjew M."/>
            <person name="Finn R."/>
            <person name="Kale V."/>
            <person name="Holt S."/>
            <person name="Cochrane G."/>
            <person name="Meng A."/>
            <person name="Brown T."/>
            <person name="Cohen L."/>
        </authorList>
    </citation>
    <scope>NUCLEOTIDE SEQUENCE</scope>
    <source>
        <strain evidence="5">SAG 11-49</strain>
    </source>
</reference>
<dbReference type="InterPro" id="IPR023333">
    <property type="entry name" value="Proteasome_suB-type"/>
</dbReference>
<dbReference type="GO" id="GO:0005737">
    <property type="term" value="C:cytoplasm"/>
    <property type="evidence" value="ECO:0007669"/>
    <property type="project" value="UniProtKB-SubCell"/>
</dbReference>
<dbReference type="InterPro" id="IPR001353">
    <property type="entry name" value="Proteasome_sua/b"/>
</dbReference>
<dbReference type="GO" id="GO:0005839">
    <property type="term" value="C:proteasome core complex"/>
    <property type="evidence" value="ECO:0007669"/>
    <property type="project" value="InterPro"/>
</dbReference>
<gene>
    <name evidence="5" type="ORF">CLEI1391_LOCUS12050</name>
</gene>
<sequence length="218" mass="23925">MSWSPYADNGGTVLAVAGEDYCIVAASTRMSSGFDILTRNSSKLLQLNESVVIASAGMQADTKALHKMLQSRHVMYHHANNRNMSVSAAAQLLSNTLYYKRFFPYYTFNLCAGLDEQGRGAVYNYDAIGSYERSGYFCQGSGKELIQPVLDNQLKAASPLALPAKNTLTSLPMEQALDLVKDAFVSAGERDIYTGDEVEILIITKDGTRKDTLQLKLD</sequence>
<dbReference type="Gene3D" id="3.60.20.10">
    <property type="entry name" value="Glutamine Phosphoribosylpyrophosphate, subunit 1, domain 1"/>
    <property type="match status" value="1"/>
</dbReference>
<dbReference type="Pfam" id="PF00227">
    <property type="entry name" value="Proteasome"/>
    <property type="match status" value="1"/>
</dbReference>
<keyword evidence="2 4" id="KW-0647">Proteasome</keyword>
<dbReference type="GO" id="GO:0051603">
    <property type="term" value="P:proteolysis involved in protein catabolic process"/>
    <property type="evidence" value="ECO:0007669"/>
    <property type="project" value="InterPro"/>
</dbReference>
<evidence type="ECO:0000256" key="1">
    <source>
        <dbReference type="ARBA" id="ARBA00022490"/>
    </source>
</evidence>
<dbReference type="InterPro" id="IPR029055">
    <property type="entry name" value="Ntn_hydrolases_N"/>
</dbReference>
<dbReference type="PROSITE" id="PS00854">
    <property type="entry name" value="PROTEASOME_BETA_1"/>
    <property type="match status" value="1"/>
</dbReference>
<protein>
    <recommendedName>
        <fullName evidence="4">Proteasome subunit beta</fullName>
    </recommendedName>
</protein>
<dbReference type="InterPro" id="IPR016050">
    <property type="entry name" value="Proteasome_bsu_CS"/>
</dbReference>
<dbReference type="PROSITE" id="PS51476">
    <property type="entry name" value="PROTEASOME_BETA_2"/>
    <property type="match status" value="1"/>
</dbReference>